<evidence type="ECO:0000313" key="3">
    <source>
        <dbReference type="Proteomes" id="UP001339167"/>
    </source>
</evidence>
<proteinExistence type="predicted"/>
<sequence length="97" mass="11036">MMFNTLVFALILWSFVLLAQAMARHGKQIWGKALSASAEKRSRQAGAGLLLLSFTLLFFWLDFATALLLWLGYCTVAALIIALLLSYQPAWLRWKRM</sequence>
<reference evidence="2 3" key="1">
    <citation type="submission" date="2023-06" db="EMBL/GenBank/DDBJ databases">
        <title>Alkalimonas sp., MEB004 an alkaliphilic bacterium isolated from Lonar Lake, India.</title>
        <authorList>
            <person name="Joshi A."/>
            <person name="Thite S."/>
        </authorList>
    </citation>
    <scope>NUCLEOTIDE SEQUENCE [LARGE SCALE GENOMIC DNA]</scope>
    <source>
        <strain evidence="2 3">MEB004</strain>
    </source>
</reference>
<keyword evidence="1" id="KW-1133">Transmembrane helix</keyword>
<dbReference type="EMBL" id="JAUGZK010000007">
    <property type="protein sequence ID" value="MEE2024849.1"/>
    <property type="molecule type" value="Genomic_DNA"/>
</dbReference>
<dbReference type="InterPro" id="IPR021762">
    <property type="entry name" value="DUF3325"/>
</dbReference>
<evidence type="ECO:0000313" key="2">
    <source>
        <dbReference type="EMBL" id="MEE2024849.1"/>
    </source>
</evidence>
<evidence type="ECO:0000256" key="1">
    <source>
        <dbReference type="SAM" id="Phobius"/>
    </source>
</evidence>
<organism evidence="2 3">
    <name type="scientific">Alkalimonas mucilaginosa</name>
    <dbReference type="NCBI Taxonomy" id="3057676"/>
    <lineage>
        <taxon>Bacteria</taxon>
        <taxon>Pseudomonadati</taxon>
        <taxon>Pseudomonadota</taxon>
        <taxon>Gammaproteobacteria</taxon>
        <taxon>Alkalimonas</taxon>
    </lineage>
</organism>
<accession>A0ABU7JGP7</accession>
<gene>
    <name evidence="2" type="ORF">QWF21_11380</name>
</gene>
<name>A0ABU7JGP7_9GAMM</name>
<dbReference type="Proteomes" id="UP001339167">
    <property type="component" value="Unassembled WGS sequence"/>
</dbReference>
<feature type="transmembrane region" description="Helical" evidence="1">
    <location>
        <begin position="6"/>
        <end position="23"/>
    </location>
</feature>
<feature type="transmembrane region" description="Helical" evidence="1">
    <location>
        <begin position="44"/>
        <end position="61"/>
    </location>
</feature>
<comment type="caution">
    <text evidence="2">The sequence shown here is derived from an EMBL/GenBank/DDBJ whole genome shotgun (WGS) entry which is preliminary data.</text>
</comment>
<feature type="transmembrane region" description="Helical" evidence="1">
    <location>
        <begin position="67"/>
        <end position="87"/>
    </location>
</feature>
<dbReference type="RefSeq" id="WP_330088171.1">
    <property type="nucleotide sequence ID" value="NZ_JAUGZK010000007.1"/>
</dbReference>
<keyword evidence="1" id="KW-0812">Transmembrane</keyword>
<dbReference type="Pfam" id="PF11804">
    <property type="entry name" value="DUF3325"/>
    <property type="match status" value="1"/>
</dbReference>
<keyword evidence="1" id="KW-0472">Membrane</keyword>
<keyword evidence="3" id="KW-1185">Reference proteome</keyword>
<protein>
    <submittedName>
        <fullName evidence="2">DUF3325 domain-containing protein</fullName>
    </submittedName>
</protein>